<dbReference type="AlphaFoldDB" id="A0A445AYY9"/>
<reference evidence="1 2" key="1">
    <citation type="submission" date="2019-01" db="EMBL/GenBank/DDBJ databases">
        <title>Sequencing of cultivated peanut Arachis hypogaea provides insights into genome evolution and oil improvement.</title>
        <authorList>
            <person name="Chen X."/>
        </authorList>
    </citation>
    <scope>NUCLEOTIDE SEQUENCE [LARGE SCALE GENOMIC DNA]</scope>
    <source>
        <strain evidence="2">cv. Fuhuasheng</strain>
        <tissue evidence="1">Leaves</tissue>
    </source>
</reference>
<protein>
    <submittedName>
        <fullName evidence="1">Uncharacterized protein</fullName>
    </submittedName>
</protein>
<keyword evidence="2" id="KW-1185">Reference proteome</keyword>
<name>A0A445AYY9_ARAHY</name>
<evidence type="ECO:0000313" key="2">
    <source>
        <dbReference type="Proteomes" id="UP000289738"/>
    </source>
</evidence>
<sequence>MKSSGLRVLTIFRAFANQSGGFEMVGFDVKDIYNAIEKQRKAEASDTYNALKRVVVVDYKYVYRDSVVKTRLEELEQFTATVYTQEVFVLLREVLLLASNVRVVSSKKTNTCTLFEVAIYCQVDHGTFLGVRWMTNLDALACAWNPLESPVCT</sequence>
<comment type="caution">
    <text evidence="1">The sequence shown here is derived from an EMBL/GenBank/DDBJ whole genome shotgun (WGS) entry which is preliminary data.</text>
</comment>
<accession>A0A445AYY9</accession>
<gene>
    <name evidence="1" type="ORF">Ahy_B01g056511</name>
</gene>
<evidence type="ECO:0000313" key="1">
    <source>
        <dbReference type="EMBL" id="RYR31655.1"/>
    </source>
</evidence>
<proteinExistence type="predicted"/>
<dbReference type="EMBL" id="SDMP01000011">
    <property type="protein sequence ID" value="RYR31655.1"/>
    <property type="molecule type" value="Genomic_DNA"/>
</dbReference>
<organism evidence="1 2">
    <name type="scientific">Arachis hypogaea</name>
    <name type="common">Peanut</name>
    <dbReference type="NCBI Taxonomy" id="3818"/>
    <lineage>
        <taxon>Eukaryota</taxon>
        <taxon>Viridiplantae</taxon>
        <taxon>Streptophyta</taxon>
        <taxon>Embryophyta</taxon>
        <taxon>Tracheophyta</taxon>
        <taxon>Spermatophyta</taxon>
        <taxon>Magnoliopsida</taxon>
        <taxon>eudicotyledons</taxon>
        <taxon>Gunneridae</taxon>
        <taxon>Pentapetalae</taxon>
        <taxon>rosids</taxon>
        <taxon>fabids</taxon>
        <taxon>Fabales</taxon>
        <taxon>Fabaceae</taxon>
        <taxon>Papilionoideae</taxon>
        <taxon>50 kb inversion clade</taxon>
        <taxon>dalbergioids sensu lato</taxon>
        <taxon>Dalbergieae</taxon>
        <taxon>Pterocarpus clade</taxon>
        <taxon>Arachis</taxon>
    </lineage>
</organism>
<dbReference type="Proteomes" id="UP000289738">
    <property type="component" value="Chromosome B01"/>
</dbReference>